<comment type="caution">
    <text evidence="2">The sequence shown here is derived from an EMBL/GenBank/DDBJ whole genome shotgun (WGS) entry which is preliminary data.</text>
</comment>
<evidence type="ECO:0000313" key="2">
    <source>
        <dbReference type="EMBL" id="GAA0641234.1"/>
    </source>
</evidence>
<dbReference type="EMBL" id="BAAAGU010000014">
    <property type="protein sequence ID" value="GAA0641234.1"/>
    <property type="molecule type" value="Genomic_DNA"/>
</dbReference>
<organism evidence="2 3">
    <name type="scientific">Streptomyces thermocarboxydovorans</name>
    <dbReference type="NCBI Taxonomy" id="59298"/>
    <lineage>
        <taxon>Bacteria</taxon>
        <taxon>Bacillati</taxon>
        <taxon>Actinomycetota</taxon>
        <taxon>Actinomycetes</taxon>
        <taxon>Kitasatosporales</taxon>
        <taxon>Streptomycetaceae</taxon>
        <taxon>Streptomyces</taxon>
    </lineage>
</organism>
<feature type="compositionally biased region" description="Gly residues" evidence="1">
    <location>
        <begin position="51"/>
        <end position="60"/>
    </location>
</feature>
<protein>
    <submittedName>
        <fullName evidence="2">Uncharacterized protein</fullName>
    </submittedName>
</protein>
<feature type="region of interest" description="Disordered" evidence="1">
    <location>
        <begin position="48"/>
        <end position="68"/>
    </location>
</feature>
<gene>
    <name evidence="2" type="ORF">GCM10009535_18070</name>
</gene>
<evidence type="ECO:0000313" key="3">
    <source>
        <dbReference type="Proteomes" id="UP001500724"/>
    </source>
</evidence>
<sequence>MAGVGKYGLQGMQKSTGPAPSLSRVSAAIDGLCAAVVRNSEVTLSAKGTSVCGGPGGEGTGPSCVGGPRGGARATLEYEAGRGAVQRM</sequence>
<accession>A0ABN1HEE2</accession>
<feature type="region of interest" description="Disordered" evidence="1">
    <location>
        <begin position="1"/>
        <end position="21"/>
    </location>
</feature>
<evidence type="ECO:0000256" key="1">
    <source>
        <dbReference type="SAM" id="MobiDB-lite"/>
    </source>
</evidence>
<name>A0ABN1HEE2_9ACTN</name>
<reference evidence="3" key="1">
    <citation type="journal article" date="2019" name="Int. J. Syst. Evol. Microbiol.">
        <title>The Global Catalogue of Microorganisms (GCM) 10K type strain sequencing project: providing services to taxonomists for standard genome sequencing and annotation.</title>
        <authorList>
            <consortium name="The Broad Institute Genomics Platform"/>
            <consortium name="The Broad Institute Genome Sequencing Center for Infectious Disease"/>
            <person name="Wu L."/>
            <person name="Ma J."/>
        </authorList>
    </citation>
    <scope>NUCLEOTIDE SEQUENCE [LARGE SCALE GENOMIC DNA]</scope>
    <source>
        <strain evidence="3">JCM 10367</strain>
    </source>
</reference>
<keyword evidence="3" id="KW-1185">Reference proteome</keyword>
<dbReference type="Proteomes" id="UP001500724">
    <property type="component" value="Unassembled WGS sequence"/>
</dbReference>
<proteinExistence type="predicted"/>